<feature type="domain" description="Peripheral subunit-binding (PSBD)" evidence="8">
    <location>
        <begin position="129"/>
        <end position="166"/>
    </location>
</feature>
<sequence length="418" mass="43852">MSTVTLTMPRLGETMEEGTVSEWLVPEGQSFERGTPLVEFETDKTAVEYPALGSGRLVRTLVTQGNLVQVGDPIAEIDLMGGEDWVSGGQENQSTASDEPEDAGIEEVTDAQKHAKPPMISSGQEGRVRATPLARRAASRAGISIEAVPGTGRRGRVELSDVERSISGSVVSALAAESWGSETGSPVLLVHGFAGDRQTFDQLGRALGRAQLSVRAIDLPSHGETDADAQTFDDLVDALCGELNPSRPVALVGHSLGAAAAIAAADRRGGVSSLTLIAPAGLGLHIDAEFIAGMAQADSVGAVGHLLRRLSSRADAFSPALVTQIHAALSRGRLLRLADDICREGRQLVNVRSALASLANQIPVRILVGTEDRILNWRDTLDVSPAIALHVFPGAGHMPHWDAPAEAAAIIKKGVPDD</sequence>
<keyword evidence="9" id="KW-0378">Hydrolase</keyword>
<keyword evidence="10" id="KW-1185">Reference proteome</keyword>
<evidence type="ECO:0000256" key="5">
    <source>
        <dbReference type="ARBA" id="ARBA00023315"/>
    </source>
</evidence>
<dbReference type="InterPro" id="IPR000089">
    <property type="entry name" value="Biotin_lipoyl"/>
</dbReference>
<dbReference type="PROSITE" id="PS50968">
    <property type="entry name" value="BIOTINYL_LIPOYL"/>
    <property type="match status" value="1"/>
</dbReference>
<dbReference type="Gene3D" id="4.10.320.10">
    <property type="entry name" value="E3-binding domain"/>
    <property type="match status" value="1"/>
</dbReference>
<dbReference type="RefSeq" id="WP_223022054.1">
    <property type="nucleotide sequence ID" value="NZ_CP078143.1"/>
</dbReference>
<evidence type="ECO:0000259" key="8">
    <source>
        <dbReference type="PROSITE" id="PS51826"/>
    </source>
</evidence>
<comment type="caution">
    <text evidence="9">The sequence shown here is derived from an EMBL/GenBank/DDBJ whole genome shotgun (WGS) entry which is preliminary data.</text>
</comment>
<evidence type="ECO:0000313" key="10">
    <source>
        <dbReference type="Proteomes" id="UP001596107"/>
    </source>
</evidence>
<dbReference type="Proteomes" id="UP001596107">
    <property type="component" value="Unassembled WGS sequence"/>
</dbReference>
<feature type="compositionally biased region" description="Acidic residues" evidence="6">
    <location>
        <begin position="98"/>
        <end position="109"/>
    </location>
</feature>
<proteinExistence type="inferred from homology"/>
<reference evidence="10" key="1">
    <citation type="journal article" date="2019" name="Int. J. Syst. Evol. Microbiol.">
        <title>The Global Catalogue of Microorganisms (GCM) 10K type strain sequencing project: providing services to taxonomists for standard genome sequencing and annotation.</title>
        <authorList>
            <consortium name="The Broad Institute Genomics Platform"/>
            <consortium name="The Broad Institute Genome Sequencing Center for Infectious Disease"/>
            <person name="Wu L."/>
            <person name="Ma J."/>
        </authorList>
    </citation>
    <scope>NUCLEOTIDE SEQUENCE [LARGE SCALE GENOMIC DNA]</scope>
    <source>
        <strain evidence="10">JCM 3366</strain>
    </source>
</reference>
<dbReference type="InterPro" id="IPR000073">
    <property type="entry name" value="AB_hydrolase_1"/>
</dbReference>
<dbReference type="EMBL" id="JBHSNB010000004">
    <property type="protein sequence ID" value="MFC5586875.1"/>
    <property type="molecule type" value="Genomic_DNA"/>
</dbReference>
<dbReference type="Pfam" id="PF00364">
    <property type="entry name" value="Biotin_lipoyl"/>
    <property type="match status" value="1"/>
</dbReference>
<dbReference type="CDD" id="cd06849">
    <property type="entry name" value="lipoyl_domain"/>
    <property type="match status" value="1"/>
</dbReference>
<comment type="cofactor">
    <cofactor evidence="1">
        <name>(R)-lipoate</name>
        <dbReference type="ChEBI" id="CHEBI:83088"/>
    </cofactor>
</comment>
<feature type="domain" description="Lipoyl-binding" evidence="7">
    <location>
        <begin position="3"/>
        <end position="78"/>
    </location>
</feature>
<evidence type="ECO:0000256" key="4">
    <source>
        <dbReference type="ARBA" id="ARBA00022679"/>
    </source>
</evidence>
<dbReference type="PROSITE" id="PS51826">
    <property type="entry name" value="PSBD"/>
    <property type="match status" value="1"/>
</dbReference>
<dbReference type="InterPro" id="IPR036625">
    <property type="entry name" value="E3-bd_dom_sf"/>
</dbReference>
<dbReference type="SUPFAM" id="SSF51230">
    <property type="entry name" value="Single hybrid motif"/>
    <property type="match status" value="1"/>
</dbReference>
<dbReference type="Pfam" id="PF12697">
    <property type="entry name" value="Abhydrolase_6"/>
    <property type="match status" value="1"/>
</dbReference>
<evidence type="ECO:0000256" key="6">
    <source>
        <dbReference type="SAM" id="MobiDB-lite"/>
    </source>
</evidence>
<keyword evidence="5" id="KW-0012">Acyltransferase</keyword>
<dbReference type="SUPFAM" id="SSF53474">
    <property type="entry name" value="alpha/beta-Hydrolases"/>
    <property type="match status" value="1"/>
</dbReference>
<feature type="region of interest" description="Disordered" evidence="6">
    <location>
        <begin position="83"/>
        <end position="128"/>
    </location>
</feature>
<evidence type="ECO:0000313" key="9">
    <source>
        <dbReference type="EMBL" id="MFC5586875.1"/>
    </source>
</evidence>
<keyword evidence="4" id="KW-0808">Transferase</keyword>
<evidence type="ECO:0000256" key="1">
    <source>
        <dbReference type="ARBA" id="ARBA00001938"/>
    </source>
</evidence>
<dbReference type="Pfam" id="PF02817">
    <property type="entry name" value="E3_binding"/>
    <property type="match status" value="1"/>
</dbReference>
<dbReference type="PANTHER" id="PTHR43178:SF5">
    <property type="entry name" value="LIPOAMIDE ACYLTRANSFERASE COMPONENT OF BRANCHED-CHAIN ALPHA-KETO ACID DEHYDROGENASE COMPLEX, MITOCHONDRIAL"/>
    <property type="match status" value="1"/>
</dbReference>
<dbReference type="Gene3D" id="3.40.50.1820">
    <property type="entry name" value="alpha/beta hydrolase"/>
    <property type="match status" value="1"/>
</dbReference>
<dbReference type="InterPro" id="IPR029058">
    <property type="entry name" value="AB_hydrolase_fold"/>
</dbReference>
<evidence type="ECO:0000256" key="2">
    <source>
        <dbReference type="ARBA" id="ARBA00007317"/>
    </source>
</evidence>
<evidence type="ECO:0000259" key="7">
    <source>
        <dbReference type="PROSITE" id="PS50968"/>
    </source>
</evidence>
<dbReference type="PANTHER" id="PTHR43178">
    <property type="entry name" value="DIHYDROLIPOAMIDE ACETYLTRANSFERASE COMPONENT OF PYRUVATE DEHYDROGENASE COMPLEX"/>
    <property type="match status" value="1"/>
</dbReference>
<comment type="similarity">
    <text evidence="2">Belongs to the 2-oxoacid dehydrogenase family.</text>
</comment>
<accession>A0ABW0TD84</accession>
<gene>
    <name evidence="9" type="ORF">ACFPOD_17310</name>
</gene>
<dbReference type="Gene3D" id="2.40.50.100">
    <property type="match status" value="1"/>
</dbReference>
<comment type="subunit">
    <text evidence="3">Forms a 24-polypeptide structural core with octahedral symmetry.</text>
</comment>
<protein>
    <submittedName>
        <fullName evidence="9">Alpha/beta fold hydrolase</fullName>
    </submittedName>
</protein>
<organism evidence="9 10">
    <name type="scientific">Nitratireductor kimnyeongensis</name>
    <dbReference type="NCBI Taxonomy" id="430679"/>
    <lineage>
        <taxon>Bacteria</taxon>
        <taxon>Pseudomonadati</taxon>
        <taxon>Pseudomonadota</taxon>
        <taxon>Alphaproteobacteria</taxon>
        <taxon>Hyphomicrobiales</taxon>
        <taxon>Phyllobacteriaceae</taxon>
        <taxon>Nitratireductor</taxon>
    </lineage>
</organism>
<dbReference type="GO" id="GO:0016787">
    <property type="term" value="F:hydrolase activity"/>
    <property type="evidence" value="ECO:0007669"/>
    <property type="project" value="UniProtKB-KW"/>
</dbReference>
<dbReference type="SUPFAM" id="SSF47005">
    <property type="entry name" value="Peripheral subunit-binding domain of 2-oxo acid dehydrogenase complex"/>
    <property type="match status" value="1"/>
</dbReference>
<name>A0ABW0TD84_9HYPH</name>
<dbReference type="InterPro" id="IPR011053">
    <property type="entry name" value="Single_hybrid_motif"/>
</dbReference>
<evidence type="ECO:0000256" key="3">
    <source>
        <dbReference type="ARBA" id="ARBA00011484"/>
    </source>
</evidence>
<dbReference type="InterPro" id="IPR050743">
    <property type="entry name" value="2-oxoacid_DH_E2_comp"/>
</dbReference>
<dbReference type="InterPro" id="IPR004167">
    <property type="entry name" value="PSBD"/>
</dbReference>